<accession>A0AAE0XF91</accession>
<evidence type="ECO:0000313" key="3">
    <source>
        <dbReference type="Proteomes" id="UP001270362"/>
    </source>
</evidence>
<dbReference type="PANTHER" id="PTHR41390:SF1">
    <property type="entry name" value="NADH-UBIQUINONE OXIDOREDUCTASE 213 KDA SUBUNIT"/>
    <property type="match status" value="1"/>
</dbReference>
<reference evidence="2" key="1">
    <citation type="journal article" date="2023" name="Mol. Phylogenet. Evol.">
        <title>Genome-scale phylogeny and comparative genomics of the fungal order Sordariales.</title>
        <authorList>
            <person name="Hensen N."/>
            <person name="Bonometti L."/>
            <person name="Westerberg I."/>
            <person name="Brannstrom I.O."/>
            <person name="Guillou S."/>
            <person name="Cros-Aarteil S."/>
            <person name="Calhoun S."/>
            <person name="Haridas S."/>
            <person name="Kuo A."/>
            <person name="Mondo S."/>
            <person name="Pangilinan J."/>
            <person name="Riley R."/>
            <person name="LaButti K."/>
            <person name="Andreopoulos B."/>
            <person name="Lipzen A."/>
            <person name="Chen C."/>
            <person name="Yan M."/>
            <person name="Daum C."/>
            <person name="Ng V."/>
            <person name="Clum A."/>
            <person name="Steindorff A."/>
            <person name="Ohm R.A."/>
            <person name="Martin F."/>
            <person name="Silar P."/>
            <person name="Natvig D.O."/>
            <person name="Lalanne C."/>
            <person name="Gautier V."/>
            <person name="Ament-Velasquez S.L."/>
            <person name="Kruys A."/>
            <person name="Hutchinson M.I."/>
            <person name="Powell A.J."/>
            <person name="Barry K."/>
            <person name="Miller A.N."/>
            <person name="Grigoriev I.V."/>
            <person name="Debuchy R."/>
            <person name="Gladieux P."/>
            <person name="Hiltunen Thoren M."/>
            <person name="Johannesson H."/>
        </authorList>
    </citation>
    <scope>NUCLEOTIDE SEQUENCE</scope>
    <source>
        <strain evidence="2">CBS 314.62</strain>
    </source>
</reference>
<feature type="region of interest" description="Disordered" evidence="1">
    <location>
        <begin position="1"/>
        <end position="52"/>
    </location>
</feature>
<feature type="compositionally biased region" description="Polar residues" evidence="1">
    <location>
        <begin position="239"/>
        <end position="256"/>
    </location>
</feature>
<proteinExistence type="predicted"/>
<sequence length="256" mass="27054">MKRIVIPTNSEDGNESKRTQSQSQSQPQPPQSTPAATAPTTTPTSASSSQEPWQFLPPEILDIAVPSLKVGAGVGALGLFAGAAFGIARSPTPVLYSLASGGQWFALGSSYYASRQVVFNVMGKDEELRSGQKVHASAAAGGFAGMIGGLLRGPRNILPGAVMFSLFGAGGQVVANALRPGENDATPWGRILDHKFSPMTRLSDREYENMLEEKLLRVEAEIALVDDHINELRAVGQRAEQQGSPEAINSTAPPES</sequence>
<feature type="region of interest" description="Disordered" evidence="1">
    <location>
        <begin position="236"/>
        <end position="256"/>
    </location>
</feature>
<comment type="caution">
    <text evidence="2">The sequence shown here is derived from an EMBL/GenBank/DDBJ whole genome shotgun (WGS) entry which is preliminary data.</text>
</comment>
<dbReference type="PANTHER" id="PTHR41390">
    <property type="entry name" value="CHROMOSOME 7, WHOLE GENOME SHOTGUN SEQUENCE"/>
    <property type="match status" value="1"/>
</dbReference>
<dbReference type="Proteomes" id="UP001270362">
    <property type="component" value="Unassembled WGS sequence"/>
</dbReference>
<reference evidence="2" key="2">
    <citation type="submission" date="2023-06" db="EMBL/GenBank/DDBJ databases">
        <authorList>
            <consortium name="Lawrence Berkeley National Laboratory"/>
            <person name="Haridas S."/>
            <person name="Hensen N."/>
            <person name="Bonometti L."/>
            <person name="Westerberg I."/>
            <person name="Brannstrom I.O."/>
            <person name="Guillou S."/>
            <person name="Cros-Aarteil S."/>
            <person name="Calhoun S."/>
            <person name="Kuo A."/>
            <person name="Mondo S."/>
            <person name="Pangilinan J."/>
            <person name="Riley R."/>
            <person name="Labutti K."/>
            <person name="Andreopoulos B."/>
            <person name="Lipzen A."/>
            <person name="Chen C."/>
            <person name="Yanf M."/>
            <person name="Daum C."/>
            <person name="Ng V."/>
            <person name="Clum A."/>
            <person name="Steindorff A."/>
            <person name="Ohm R."/>
            <person name="Martin F."/>
            <person name="Silar P."/>
            <person name="Natvig D."/>
            <person name="Lalanne C."/>
            <person name="Gautier V."/>
            <person name="Ament-Velasquez S.L."/>
            <person name="Kruys A."/>
            <person name="Hutchinson M.I."/>
            <person name="Powell A.J."/>
            <person name="Barry K."/>
            <person name="Miller A.N."/>
            <person name="Grigoriev I.V."/>
            <person name="Debuchy R."/>
            <person name="Gladieux P."/>
            <person name="Thoren M.H."/>
            <person name="Johannesson H."/>
        </authorList>
    </citation>
    <scope>NUCLEOTIDE SEQUENCE</scope>
    <source>
        <strain evidence="2">CBS 314.62</strain>
    </source>
</reference>
<name>A0AAE0XF91_9PEZI</name>
<dbReference type="AlphaFoldDB" id="A0AAE0XF91"/>
<dbReference type="EMBL" id="JAULSO010000001">
    <property type="protein sequence ID" value="KAK3692191.1"/>
    <property type="molecule type" value="Genomic_DNA"/>
</dbReference>
<keyword evidence="3" id="KW-1185">Reference proteome</keyword>
<organism evidence="2 3">
    <name type="scientific">Podospora appendiculata</name>
    <dbReference type="NCBI Taxonomy" id="314037"/>
    <lineage>
        <taxon>Eukaryota</taxon>
        <taxon>Fungi</taxon>
        <taxon>Dikarya</taxon>
        <taxon>Ascomycota</taxon>
        <taxon>Pezizomycotina</taxon>
        <taxon>Sordariomycetes</taxon>
        <taxon>Sordariomycetidae</taxon>
        <taxon>Sordariales</taxon>
        <taxon>Podosporaceae</taxon>
        <taxon>Podospora</taxon>
    </lineage>
</organism>
<gene>
    <name evidence="2" type="ORF">B0T22DRAFT_446651</name>
</gene>
<evidence type="ECO:0000256" key="1">
    <source>
        <dbReference type="SAM" id="MobiDB-lite"/>
    </source>
</evidence>
<evidence type="ECO:0000313" key="2">
    <source>
        <dbReference type="EMBL" id="KAK3692191.1"/>
    </source>
</evidence>
<protein>
    <submittedName>
        <fullName evidence="2">Uncharacterized protein</fullName>
    </submittedName>
</protein>
<feature type="compositionally biased region" description="Low complexity" evidence="1">
    <location>
        <begin position="33"/>
        <end position="50"/>
    </location>
</feature>